<keyword evidence="3" id="KW-1185">Reference proteome</keyword>
<dbReference type="InterPro" id="IPR002156">
    <property type="entry name" value="RNaseH_domain"/>
</dbReference>
<dbReference type="PANTHER" id="PTHR47074:SF48">
    <property type="entry name" value="POLYNUCLEOTIDYL TRANSFERASE, RIBONUCLEASE H-LIKE SUPERFAMILY PROTEIN"/>
    <property type="match status" value="1"/>
</dbReference>
<dbReference type="InterPro" id="IPR012337">
    <property type="entry name" value="RNaseH-like_sf"/>
</dbReference>
<dbReference type="PANTHER" id="PTHR47074">
    <property type="entry name" value="BNAC02G40300D PROTEIN"/>
    <property type="match status" value="1"/>
</dbReference>
<dbReference type="GO" id="GO:0003676">
    <property type="term" value="F:nucleic acid binding"/>
    <property type="evidence" value="ECO:0007669"/>
    <property type="project" value="InterPro"/>
</dbReference>
<name>A0AAP0QRG3_9ROSI</name>
<dbReference type="CDD" id="cd06222">
    <property type="entry name" value="RNase_H_like"/>
    <property type="match status" value="1"/>
</dbReference>
<dbReference type="AlphaFoldDB" id="A0AAP0QRG3"/>
<dbReference type="Pfam" id="PF13456">
    <property type="entry name" value="RVT_3"/>
    <property type="match status" value="1"/>
</dbReference>
<evidence type="ECO:0000313" key="2">
    <source>
        <dbReference type="EMBL" id="KAK9209155.1"/>
    </source>
</evidence>
<accession>A0AAP0QRG3</accession>
<feature type="domain" description="RNase H type-1" evidence="1">
    <location>
        <begin position="92"/>
        <end position="214"/>
    </location>
</feature>
<dbReference type="InterPro" id="IPR044730">
    <property type="entry name" value="RNase_H-like_dom_plant"/>
</dbReference>
<protein>
    <recommendedName>
        <fullName evidence="1">RNase H type-1 domain-containing protein</fullName>
    </recommendedName>
</protein>
<evidence type="ECO:0000259" key="1">
    <source>
        <dbReference type="Pfam" id="PF13456"/>
    </source>
</evidence>
<reference evidence="2 3" key="1">
    <citation type="submission" date="2024-05" db="EMBL/GenBank/DDBJ databases">
        <title>Haplotype-resolved chromosome-level genome assembly of Huyou (Citrus changshanensis).</title>
        <authorList>
            <person name="Miao C."/>
            <person name="Chen W."/>
            <person name="Wu Y."/>
            <person name="Wang L."/>
            <person name="Zhao S."/>
            <person name="Grierson D."/>
            <person name="Xu C."/>
            <person name="Chen K."/>
        </authorList>
    </citation>
    <scope>NUCLEOTIDE SEQUENCE [LARGE SCALE GENOMIC DNA]</scope>
    <source>
        <strain evidence="2">01-14</strain>
        <tissue evidence="2">Leaf</tissue>
    </source>
</reference>
<gene>
    <name evidence="2" type="ORF">WN944_001519</name>
</gene>
<dbReference type="GO" id="GO:0004523">
    <property type="term" value="F:RNA-DNA hybrid ribonuclease activity"/>
    <property type="evidence" value="ECO:0007669"/>
    <property type="project" value="InterPro"/>
</dbReference>
<dbReference type="InterPro" id="IPR036397">
    <property type="entry name" value="RNaseH_sf"/>
</dbReference>
<proteinExistence type="predicted"/>
<organism evidence="2 3">
    <name type="scientific">Citrus x changshan-huyou</name>
    <dbReference type="NCBI Taxonomy" id="2935761"/>
    <lineage>
        <taxon>Eukaryota</taxon>
        <taxon>Viridiplantae</taxon>
        <taxon>Streptophyta</taxon>
        <taxon>Embryophyta</taxon>
        <taxon>Tracheophyta</taxon>
        <taxon>Spermatophyta</taxon>
        <taxon>Magnoliopsida</taxon>
        <taxon>eudicotyledons</taxon>
        <taxon>Gunneridae</taxon>
        <taxon>Pentapetalae</taxon>
        <taxon>rosids</taxon>
        <taxon>malvids</taxon>
        <taxon>Sapindales</taxon>
        <taxon>Rutaceae</taxon>
        <taxon>Aurantioideae</taxon>
        <taxon>Citrus</taxon>
    </lineage>
</organism>
<dbReference type="SUPFAM" id="SSF53098">
    <property type="entry name" value="Ribonuclease H-like"/>
    <property type="match status" value="1"/>
</dbReference>
<dbReference type="EMBL" id="JBCGBO010000004">
    <property type="protein sequence ID" value="KAK9209155.1"/>
    <property type="molecule type" value="Genomic_DNA"/>
</dbReference>
<comment type="caution">
    <text evidence="2">The sequence shown here is derived from an EMBL/GenBank/DDBJ whole genome shotgun (WGS) entry which is preliminary data.</text>
</comment>
<dbReference type="Proteomes" id="UP001428341">
    <property type="component" value="Unassembled WGS sequence"/>
</dbReference>
<dbReference type="Gene3D" id="3.30.420.10">
    <property type="entry name" value="Ribonuclease H-like superfamily/Ribonuclease H"/>
    <property type="match status" value="1"/>
</dbReference>
<dbReference type="InterPro" id="IPR052929">
    <property type="entry name" value="RNase_H-like_EbsB-rel"/>
</dbReference>
<sequence>MQNFEKKSFYFVESVAKADLMDAFKKLKKFGQSFCREETIYDASKVESPPCSCCKGSAFQRVRKKKPSHIAHPRGEKQQKWFPPPENIFKINVDVAINTKNQIAGVGAVIRDSNGKIIAAGINQIHLKGPVSLAEAETVQWGLQLAKEADLTSLIIKSDCLEVVQLVNNTKGSKTEIFWTILEIRNQLKGFQKVIVHHILRQCNAYANSLAKLALGRNSSSMWLGTIPAKIQVVFEVL</sequence>
<evidence type="ECO:0000313" key="3">
    <source>
        <dbReference type="Proteomes" id="UP001428341"/>
    </source>
</evidence>